<dbReference type="Proteomes" id="UP000036464">
    <property type="component" value="Unassembled WGS sequence"/>
</dbReference>
<reference evidence="1 2" key="1">
    <citation type="submission" date="2015-05" db="EMBL/GenBank/DDBJ databases">
        <title>Genome sequence of Mycobacterium heraklionense Davo strain.</title>
        <authorList>
            <person name="Greninger A.L."/>
            <person name="Cunningham G."/>
            <person name="Miller S."/>
        </authorList>
    </citation>
    <scope>NUCLEOTIDE SEQUENCE [LARGE SCALE GENOMIC DNA]</scope>
    <source>
        <strain evidence="1 2">Davo</strain>
    </source>
</reference>
<accession>A0ABR5FJG6</accession>
<comment type="caution">
    <text evidence="1">The sequence shown here is derived from an EMBL/GenBank/DDBJ whole genome shotgun (WGS) entry which is preliminary data.</text>
</comment>
<protein>
    <submittedName>
        <fullName evidence="1">Uncharacterized protein</fullName>
    </submittedName>
</protein>
<organism evidence="1 2">
    <name type="scientific">Mycolicibacter heraklionensis</name>
    <dbReference type="NCBI Taxonomy" id="512402"/>
    <lineage>
        <taxon>Bacteria</taxon>
        <taxon>Bacillati</taxon>
        <taxon>Actinomycetota</taxon>
        <taxon>Actinomycetes</taxon>
        <taxon>Mycobacteriales</taxon>
        <taxon>Mycobacteriaceae</taxon>
        <taxon>Mycolicibacter</taxon>
    </lineage>
</organism>
<evidence type="ECO:0000313" key="1">
    <source>
        <dbReference type="EMBL" id="KLO31054.1"/>
    </source>
</evidence>
<dbReference type="EMBL" id="LDPO01000002">
    <property type="protein sequence ID" value="KLO31054.1"/>
    <property type="molecule type" value="Genomic_DNA"/>
</dbReference>
<gene>
    <name evidence="1" type="ORF">ABW16_05105</name>
</gene>
<name>A0ABR5FJG6_9MYCO</name>
<sequence length="63" mass="7150">MQERVHLERIVGQSVQYVGRWHAVVEFAANSMASGNHRRYVLDSGNLVVLEDGQKLIVLTRIC</sequence>
<keyword evidence="2" id="KW-1185">Reference proteome</keyword>
<proteinExistence type="predicted"/>
<evidence type="ECO:0000313" key="2">
    <source>
        <dbReference type="Proteomes" id="UP000036464"/>
    </source>
</evidence>